<organism evidence="1 2">
    <name type="scientific">Thermithiobacillus plumbiphilus</name>
    <dbReference type="NCBI Taxonomy" id="1729899"/>
    <lineage>
        <taxon>Bacteria</taxon>
        <taxon>Pseudomonadati</taxon>
        <taxon>Pseudomonadota</taxon>
        <taxon>Acidithiobacillia</taxon>
        <taxon>Acidithiobacillales</taxon>
        <taxon>Thermithiobacillaceae</taxon>
        <taxon>Thermithiobacillus</taxon>
    </lineage>
</organism>
<proteinExistence type="predicted"/>
<evidence type="ECO:0000313" key="2">
    <source>
        <dbReference type="Proteomes" id="UP001446205"/>
    </source>
</evidence>
<dbReference type="NCBIfam" id="TIGR01488">
    <property type="entry name" value="HAD-SF-IB"/>
    <property type="match status" value="1"/>
</dbReference>
<comment type="caution">
    <text evidence="1">The sequence shown here is derived from an EMBL/GenBank/DDBJ whole genome shotgun (WGS) entry which is preliminary data.</text>
</comment>
<dbReference type="Proteomes" id="UP001446205">
    <property type="component" value="Unassembled WGS sequence"/>
</dbReference>
<dbReference type="EMBL" id="JBBPCO010000004">
    <property type="protein sequence ID" value="MEK8089327.1"/>
    <property type="molecule type" value="Genomic_DNA"/>
</dbReference>
<keyword evidence="2" id="KW-1185">Reference proteome</keyword>
<dbReference type="Gene3D" id="3.40.50.1000">
    <property type="entry name" value="HAD superfamily/HAD-like"/>
    <property type="match status" value="1"/>
</dbReference>
<evidence type="ECO:0000313" key="1">
    <source>
        <dbReference type="EMBL" id="MEK8089327.1"/>
    </source>
</evidence>
<protein>
    <submittedName>
        <fullName evidence="1">HAD-IB family phosphatase</fullName>
    </submittedName>
</protein>
<dbReference type="PANTHER" id="PTHR43344">
    <property type="entry name" value="PHOSPHOSERINE PHOSPHATASE"/>
    <property type="match status" value="1"/>
</dbReference>
<dbReference type="InterPro" id="IPR023214">
    <property type="entry name" value="HAD_sf"/>
</dbReference>
<reference evidence="1 2" key="1">
    <citation type="submission" date="2024-04" db="EMBL/GenBank/DDBJ databases">
        <authorList>
            <person name="Abashina T."/>
            <person name="Shaikin A."/>
        </authorList>
    </citation>
    <scope>NUCLEOTIDE SEQUENCE [LARGE SCALE GENOMIC DNA]</scope>
    <source>
        <strain evidence="1 2">AAFK</strain>
    </source>
</reference>
<dbReference type="Pfam" id="PF12710">
    <property type="entry name" value="HAD"/>
    <property type="match status" value="1"/>
</dbReference>
<dbReference type="SUPFAM" id="SSF56784">
    <property type="entry name" value="HAD-like"/>
    <property type="match status" value="1"/>
</dbReference>
<name>A0ABU9D713_9PROT</name>
<gene>
    <name evidence="1" type="ORF">WOB96_06060</name>
</gene>
<dbReference type="InterPro" id="IPR036412">
    <property type="entry name" value="HAD-like_sf"/>
</dbReference>
<dbReference type="InterPro" id="IPR050582">
    <property type="entry name" value="HAD-like_SerB"/>
</dbReference>
<accession>A0ABU9D713</accession>
<sequence length="227" mass="24781">MEPESTVLSHPRAVICDVGHTIVMESVLNRVLTGLGKPGAARVLYDRAVLDPADEAGMEQWVEEVVREKIDAMHGCESGWICQVASQMPLTPGFDHLVKLAKTKNVPVMLVGAVPRFVTEALVRRLSGAITNIVGTEVAIKDGRVDGTEWVCTPSKKVELVTQWLRARGIPPSDAIIIGDSIGDIPIMHLVPKANRIAFNSDDPAVLQIASRSHQNAMYELSRELFE</sequence>
<dbReference type="RefSeq" id="WP_341370385.1">
    <property type="nucleotide sequence ID" value="NZ_JBBPCO010000004.1"/>
</dbReference>